<comment type="caution">
    <text evidence="2">The sequence shown here is derived from an EMBL/GenBank/DDBJ whole genome shotgun (WGS) entry which is preliminary data.</text>
</comment>
<dbReference type="AlphaFoldDB" id="A0AAD8PDC7"/>
<dbReference type="PANTHER" id="PTHR43941:SF1">
    <property type="entry name" value="STRUCTURAL MAINTENANCE OF CHROMOSOMES PROTEIN 2"/>
    <property type="match status" value="1"/>
</dbReference>
<sequence length="885" mass="100034">MSTEEKYKDLKRKYVTLKDAVKCLHDDFGKATNELEVKKAECSTLEEQNKNLQKAYDSLTEEVSYIKTLKSSKSGGSKWENALTLIKKGSQSSSNNADNDVSILYNEIVSLKTQLEETVNEKEDLLKRNQTLKNEADAQKYEYNTGISELKERVLALEGILKDLQVKLTLSEQKATVYEEEIASLNGKLESRHRKIEKLEDILESERQSHFRYVSLLEGKLYQKLNFDLRRLPLFNAFNSYNITCRYDWSAVRNGVEFFEGSLFSSLVVLFRTWHAAFIFSQGAQIVTDTTLRDTSYKTDEERSDVPASAEATAKSANGLSSVPGPAGEYAEMIASFEDIALLNGADAAQHVNSACEKHLWKAMEFYRQKSMTTLSELIAATDEVISAGLVYKWSKFKLLVHLIRDFSRNQRIYLCIEEYLSPYKVTGTVQTNSRLKSGPRLLISCLGELAQTIAKIYTRCVCSISYLDDLAIMEVESMVTVITNELERPKGPDIQRGNNRLQTIVSKDQKTSCMDETERVNGKVQSIRNDRFGHILGDSASDKALRSFSSRYVHIMKELLIVVNKLKSAVSYRVCCPKLLGKQFFPLSGGSSKMIEFSTSIDNLESNIALITEDMILSKLKCMLKSRRDSLCLGGTASEGNANMMDNAETTGTPLGHMYTLQHVSETNTTLLNSTKRINLDNIESSMTAAEEDRRQMQLYNDQLRTLHEELMIAKTRCAALEEQLKDQDAVGSFGEKCATEIDKLVSRYKSFNHAKSGENDKAQSANSKHDLSSELHMMRESNMKNVKKLSAYVKYLVRTVGMLEDSNRLLKQSIQQHVEQYNACVRMEESNRASFNEQISLMSEHISELNASIMQAEYRVTELSNSCITCPKCKTKCSLGTFY</sequence>
<proteinExistence type="predicted"/>
<dbReference type="Proteomes" id="UP001230268">
    <property type="component" value="Unassembled WGS sequence"/>
</dbReference>
<organism evidence="2 3">
    <name type="scientific">Babesia gibsoni</name>
    <dbReference type="NCBI Taxonomy" id="33632"/>
    <lineage>
        <taxon>Eukaryota</taxon>
        <taxon>Sar</taxon>
        <taxon>Alveolata</taxon>
        <taxon>Apicomplexa</taxon>
        <taxon>Aconoidasida</taxon>
        <taxon>Piroplasmida</taxon>
        <taxon>Babesiidae</taxon>
        <taxon>Babesia</taxon>
    </lineage>
</organism>
<feature type="coiled-coil region" evidence="1">
    <location>
        <begin position="691"/>
        <end position="725"/>
    </location>
</feature>
<dbReference type="GO" id="GO:0003682">
    <property type="term" value="F:chromatin binding"/>
    <property type="evidence" value="ECO:0007669"/>
    <property type="project" value="TreeGrafter"/>
</dbReference>
<keyword evidence="1" id="KW-0175">Coiled coil</keyword>
<evidence type="ECO:0000256" key="1">
    <source>
        <dbReference type="SAM" id="Coils"/>
    </source>
</evidence>
<evidence type="ECO:0000313" key="3">
    <source>
        <dbReference type="Proteomes" id="UP001230268"/>
    </source>
</evidence>
<dbReference type="GO" id="GO:0000793">
    <property type="term" value="C:condensed chromosome"/>
    <property type="evidence" value="ECO:0007669"/>
    <property type="project" value="TreeGrafter"/>
</dbReference>
<dbReference type="EMBL" id="JAVEPI010000004">
    <property type="protein sequence ID" value="KAK1442142.1"/>
    <property type="molecule type" value="Genomic_DNA"/>
</dbReference>
<dbReference type="GO" id="GO:0000796">
    <property type="term" value="C:condensin complex"/>
    <property type="evidence" value="ECO:0007669"/>
    <property type="project" value="TreeGrafter"/>
</dbReference>
<accession>A0AAD8PDC7</accession>
<feature type="coiled-coil region" evidence="1">
    <location>
        <begin position="108"/>
        <end position="181"/>
    </location>
</feature>
<dbReference type="GO" id="GO:0007076">
    <property type="term" value="P:mitotic chromosome condensation"/>
    <property type="evidence" value="ECO:0007669"/>
    <property type="project" value="TreeGrafter"/>
</dbReference>
<feature type="coiled-coil region" evidence="1">
    <location>
        <begin position="28"/>
        <end position="62"/>
    </location>
</feature>
<name>A0AAD8PDC7_BABGI</name>
<protein>
    <submittedName>
        <fullName evidence="2">Uncharacterized protein</fullName>
    </submittedName>
</protein>
<keyword evidence="3" id="KW-1185">Reference proteome</keyword>
<dbReference type="GO" id="GO:0000785">
    <property type="term" value="C:chromatin"/>
    <property type="evidence" value="ECO:0007669"/>
    <property type="project" value="TreeGrafter"/>
</dbReference>
<gene>
    <name evidence="2" type="ORF">BgAZ_401720</name>
</gene>
<evidence type="ECO:0000313" key="2">
    <source>
        <dbReference type="EMBL" id="KAK1442142.1"/>
    </source>
</evidence>
<reference evidence="2" key="1">
    <citation type="submission" date="2023-08" db="EMBL/GenBank/DDBJ databases">
        <title>Draft sequence of the Babesia gibsoni genome.</title>
        <authorList>
            <person name="Yamagishi J.Y."/>
            <person name="Xuan X.X."/>
        </authorList>
    </citation>
    <scope>NUCLEOTIDE SEQUENCE</scope>
    <source>
        <strain evidence="2">Azabu</strain>
    </source>
</reference>
<dbReference type="PANTHER" id="PTHR43941">
    <property type="entry name" value="STRUCTURAL MAINTENANCE OF CHROMOSOMES PROTEIN 2"/>
    <property type="match status" value="1"/>
</dbReference>